<keyword evidence="2" id="KW-1185">Reference proteome</keyword>
<proteinExistence type="predicted"/>
<name>A0A9J6FS05_HAELO</name>
<comment type="caution">
    <text evidence="1">The sequence shown here is derived from an EMBL/GenBank/DDBJ whole genome shotgun (WGS) entry which is preliminary data.</text>
</comment>
<evidence type="ECO:0000313" key="1">
    <source>
        <dbReference type="EMBL" id="KAH9365563.1"/>
    </source>
</evidence>
<reference evidence="1 2" key="1">
    <citation type="journal article" date="2020" name="Cell">
        <title>Large-Scale Comparative Analyses of Tick Genomes Elucidate Their Genetic Diversity and Vector Capacities.</title>
        <authorList>
            <consortium name="Tick Genome and Microbiome Consortium (TIGMIC)"/>
            <person name="Jia N."/>
            <person name="Wang J."/>
            <person name="Shi W."/>
            <person name="Du L."/>
            <person name="Sun Y."/>
            <person name="Zhan W."/>
            <person name="Jiang J.F."/>
            <person name="Wang Q."/>
            <person name="Zhang B."/>
            <person name="Ji P."/>
            <person name="Bell-Sakyi L."/>
            <person name="Cui X.M."/>
            <person name="Yuan T.T."/>
            <person name="Jiang B.G."/>
            <person name="Yang W.F."/>
            <person name="Lam T.T."/>
            <person name="Chang Q.C."/>
            <person name="Ding S.J."/>
            <person name="Wang X.J."/>
            <person name="Zhu J.G."/>
            <person name="Ruan X.D."/>
            <person name="Zhao L."/>
            <person name="Wei J.T."/>
            <person name="Ye R.Z."/>
            <person name="Que T.C."/>
            <person name="Du C.H."/>
            <person name="Zhou Y.H."/>
            <person name="Cheng J.X."/>
            <person name="Dai P.F."/>
            <person name="Guo W.B."/>
            <person name="Han X.H."/>
            <person name="Huang E.J."/>
            <person name="Li L.F."/>
            <person name="Wei W."/>
            <person name="Gao Y.C."/>
            <person name="Liu J.Z."/>
            <person name="Shao H.Z."/>
            <person name="Wang X."/>
            <person name="Wang C.C."/>
            <person name="Yang T.C."/>
            <person name="Huo Q.B."/>
            <person name="Li W."/>
            <person name="Chen H.Y."/>
            <person name="Chen S.E."/>
            <person name="Zhou L.G."/>
            <person name="Ni X.B."/>
            <person name="Tian J.H."/>
            <person name="Sheng Y."/>
            <person name="Liu T."/>
            <person name="Pan Y.S."/>
            <person name="Xia L.Y."/>
            <person name="Li J."/>
            <person name="Zhao F."/>
            <person name="Cao W.C."/>
        </authorList>
    </citation>
    <scope>NUCLEOTIDE SEQUENCE [LARGE SCALE GENOMIC DNA]</scope>
    <source>
        <strain evidence="1">HaeL-2018</strain>
    </source>
</reference>
<dbReference type="AlphaFoldDB" id="A0A9J6FS05"/>
<dbReference type="OrthoDB" id="6771146at2759"/>
<dbReference type="Proteomes" id="UP000821853">
    <property type="component" value="Unassembled WGS sequence"/>
</dbReference>
<dbReference type="EMBL" id="JABSTR010000003">
    <property type="protein sequence ID" value="KAH9365563.1"/>
    <property type="molecule type" value="Genomic_DNA"/>
</dbReference>
<organism evidence="1 2">
    <name type="scientific">Haemaphysalis longicornis</name>
    <name type="common">Bush tick</name>
    <dbReference type="NCBI Taxonomy" id="44386"/>
    <lineage>
        <taxon>Eukaryota</taxon>
        <taxon>Metazoa</taxon>
        <taxon>Ecdysozoa</taxon>
        <taxon>Arthropoda</taxon>
        <taxon>Chelicerata</taxon>
        <taxon>Arachnida</taxon>
        <taxon>Acari</taxon>
        <taxon>Parasitiformes</taxon>
        <taxon>Ixodida</taxon>
        <taxon>Ixodoidea</taxon>
        <taxon>Ixodidae</taxon>
        <taxon>Haemaphysalinae</taxon>
        <taxon>Haemaphysalis</taxon>
    </lineage>
</organism>
<accession>A0A9J6FS05</accession>
<protein>
    <recommendedName>
        <fullName evidence="3">Transposable element P transposase</fullName>
    </recommendedName>
</protein>
<evidence type="ECO:0008006" key="3">
    <source>
        <dbReference type="Google" id="ProtNLM"/>
    </source>
</evidence>
<sequence>MELHDVLKKLIMRLESACLHVVAVITDNHAIKRKMMSLFSAKNEAGIVFSHPANQQQPLFHIVDTVHLFKCIRNNWINQKDENNSFLYPPFESCGSGEDQKASFTFFRKLYQGEQSKLAKVTYDLTYKAVYPSHPERKNVKLVSKVFKALCHQLCHLKRRNCIWLHCSKRQPLLS</sequence>
<dbReference type="VEuPathDB" id="VectorBase:HLOH_043921"/>
<evidence type="ECO:0000313" key="2">
    <source>
        <dbReference type="Proteomes" id="UP000821853"/>
    </source>
</evidence>
<gene>
    <name evidence="1" type="ORF">HPB48_008924</name>
</gene>